<evidence type="ECO:0000256" key="1">
    <source>
        <dbReference type="ARBA" id="ARBA00002919"/>
    </source>
</evidence>
<dbReference type="Pfam" id="PF02558">
    <property type="entry name" value="ApbA"/>
    <property type="match status" value="1"/>
</dbReference>
<keyword evidence="7 11" id="KW-0521">NADP</keyword>
<dbReference type="InterPro" id="IPR003710">
    <property type="entry name" value="ApbA"/>
</dbReference>
<sequence>MRFLVVGAGALGGYFGGRLLEAGRDVTFLLRPRRAAQLAKTGLVVQSPFGNLELPAPKHVLAENIDGPYDVVVVGSKAYDLESTMDSFAPAVGPDTVILPLLNGMKHIDQLAERFGNERVLGGLCMISATLDDDGRVLHLNDMHGLSYGERAGGRSARVDAIAAQFAGAKFDATASETIGQDMWEKWVFIASAAGLTSLMRASIGDIVAAGGQDVALSIFDECCAIAAHNGFAPRPAAIQRGRAVVTTAGSPMTASMYKDIVRGAAVEADHIVGDLLGRAPKSNSGDSPVPSVLRTAYVHLKAYEAKRAREAS</sequence>
<dbReference type="FunFam" id="3.40.50.720:FF:000307">
    <property type="entry name" value="2-dehydropantoate 2-reductase"/>
    <property type="match status" value="1"/>
</dbReference>
<dbReference type="RefSeq" id="WP_042579706.1">
    <property type="nucleotide sequence ID" value="NZ_JXQQ01000033.1"/>
</dbReference>
<dbReference type="InterPro" id="IPR036291">
    <property type="entry name" value="NAD(P)-bd_dom_sf"/>
</dbReference>
<dbReference type="GO" id="GO:0005737">
    <property type="term" value="C:cytoplasm"/>
    <property type="evidence" value="ECO:0007669"/>
    <property type="project" value="TreeGrafter"/>
</dbReference>
<dbReference type="PANTHER" id="PTHR21708:SF26">
    <property type="entry name" value="2-DEHYDROPANTOATE 2-REDUCTASE"/>
    <property type="match status" value="1"/>
</dbReference>
<dbReference type="Gene3D" id="3.40.50.720">
    <property type="entry name" value="NAD(P)-binding Rossmann-like Domain"/>
    <property type="match status" value="1"/>
</dbReference>
<dbReference type="GO" id="GO:0015940">
    <property type="term" value="P:pantothenate biosynthetic process"/>
    <property type="evidence" value="ECO:0007669"/>
    <property type="project" value="UniProtKB-UniPathway"/>
</dbReference>
<dbReference type="NCBIfam" id="TIGR00745">
    <property type="entry name" value="apbA_panE"/>
    <property type="match status" value="1"/>
</dbReference>
<dbReference type="Proteomes" id="UP000032067">
    <property type="component" value="Unassembled WGS sequence"/>
</dbReference>
<dbReference type="OrthoDB" id="9796561at2"/>
<evidence type="ECO:0000256" key="10">
    <source>
        <dbReference type="ARBA" id="ARBA00048793"/>
    </source>
</evidence>
<evidence type="ECO:0000256" key="11">
    <source>
        <dbReference type="RuleBase" id="RU362068"/>
    </source>
</evidence>
<keyword evidence="8 11" id="KW-0560">Oxidoreductase</keyword>
<gene>
    <name evidence="14" type="ORF">RT97_15625</name>
</gene>
<dbReference type="EMBL" id="JXQQ01000033">
    <property type="protein sequence ID" value="KIQ31336.1"/>
    <property type="molecule type" value="Genomic_DNA"/>
</dbReference>
<comment type="function">
    <text evidence="1 11">Catalyzes the NADPH-dependent reduction of ketopantoate into pantoic acid.</text>
</comment>
<dbReference type="UniPathway" id="UPA00028">
    <property type="reaction ID" value="UER00004"/>
</dbReference>
<keyword evidence="6 11" id="KW-0566">Pantothenate biosynthesis</keyword>
<evidence type="ECO:0000256" key="6">
    <source>
        <dbReference type="ARBA" id="ARBA00022655"/>
    </source>
</evidence>
<evidence type="ECO:0000313" key="14">
    <source>
        <dbReference type="EMBL" id="KIQ31336.1"/>
    </source>
</evidence>
<comment type="pathway">
    <text evidence="2 11">Cofactor biosynthesis; (R)-pantothenate biosynthesis; (R)-pantoate from 3-methyl-2-oxobutanoate: step 2/2.</text>
</comment>
<feature type="domain" description="Ketopantoate reductase N-terminal" evidence="12">
    <location>
        <begin position="4"/>
        <end position="150"/>
    </location>
</feature>
<evidence type="ECO:0000313" key="15">
    <source>
        <dbReference type="Proteomes" id="UP000032067"/>
    </source>
</evidence>
<comment type="similarity">
    <text evidence="3 11">Belongs to the ketopantoate reductase family.</text>
</comment>
<dbReference type="InterPro" id="IPR013332">
    <property type="entry name" value="KPR_N"/>
</dbReference>
<reference evidence="14 15" key="1">
    <citation type="submission" date="2014-12" db="EMBL/GenBank/DDBJ databases">
        <title>16Stimator: statistical estimation of ribosomal gene copy numbers from draft genome assemblies.</title>
        <authorList>
            <person name="Perisin M.A."/>
            <person name="Vetter M."/>
            <person name="Gilbert J.A."/>
            <person name="Bergelson J."/>
        </authorList>
    </citation>
    <scope>NUCLEOTIDE SEQUENCE [LARGE SCALE GENOMIC DNA]</scope>
    <source>
        <strain evidence="14 15">MEDvA23</strain>
    </source>
</reference>
<dbReference type="SUPFAM" id="SSF51735">
    <property type="entry name" value="NAD(P)-binding Rossmann-fold domains"/>
    <property type="match status" value="1"/>
</dbReference>
<dbReference type="InterPro" id="IPR008927">
    <property type="entry name" value="6-PGluconate_DH-like_C_sf"/>
</dbReference>
<dbReference type="SUPFAM" id="SSF48179">
    <property type="entry name" value="6-phosphogluconate dehydrogenase C-terminal domain-like"/>
    <property type="match status" value="1"/>
</dbReference>
<evidence type="ECO:0000256" key="8">
    <source>
        <dbReference type="ARBA" id="ARBA00023002"/>
    </source>
</evidence>
<evidence type="ECO:0000256" key="2">
    <source>
        <dbReference type="ARBA" id="ARBA00004994"/>
    </source>
</evidence>
<dbReference type="FunFam" id="1.10.1040.10:FF:000017">
    <property type="entry name" value="2-dehydropantoate 2-reductase"/>
    <property type="match status" value="1"/>
</dbReference>
<name>A0A0D0MG88_VARPD</name>
<dbReference type="InterPro" id="IPR013328">
    <property type="entry name" value="6PGD_dom2"/>
</dbReference>
<accession>A0A0D0MG88</accession>
<comment type="caution">
    <text evidence="14">The sequence shown here is derived from an EMBL/GenBank/DDBJ whole genome shotgun (WGS) entry which is preliminary data.</text>
</comment>
<evidence type="ECO:0000259" key="13">
    <source>
        <dbReference type="Pfam" id="PF08546"/>
    </source>
</evidence>
<evidence type="ECO:0000259" key="12">
    <source>
        <dbReference type="Pfam" id="PF02558"/>
    </source>
</evidence>
<dbReference type="AlphaFoldDB" id="A0A0D0MG88"/>
<protein>
    <recommendedName>
        <fullName evidence="5 11">2-dehydropantoate 2-reductase</fullName>
        <ecNumber evidence="4 11">1.1.1.169</ecNumber>
    </recommendedName>
    <alternativeName>
        <fullName evidence="9 11">Ketopantoate reductase</fullName>
    </alternativeName>
</protein>
<evidence type="ECO:0000256" key="3">
    <source>
        <dbReference type="ARBA" id="ARBA00007870"/>
    </source>
</evidence>
<evidence type="ECO:0000256" key="5">
    <source>
        <dbReference type="ARBA" id="ARBA00019465"/>
    </source>
</evidence>
<dbReference type="GO" id="GO:0008677">
    <property type="term" value="F:2-dehydropantoate 2-reductase activity"/>
    <property type="evidence" value="ECO:0007669"/>
    <property type="project" value="UniProtKB-EC"/>
</dbReference>
<evidence type="ECO:0000256" key="9">
    <source>
        <dbReference type="ARBA" id="ARBA00032024"/>
    </source>
</evidence>
<feature type="domain" description="Ketopantoate reductase C-terminal" evidence="13">
    <location>
        <begin position="179"/>
        <end position="283"/>
    </location>
</feature>
<dbReference type="InterPro" id="IPR013752">
    <property type="entry name" value="KPA_reductase"/>
</dbReference>
<comment type="catalytic activity">
    <reaction evidence="10 11">
        <text>(R)-pantoate + NADP(+) = 2-dehydropantoate + NADPH + H(+)</text>
        <dbReference type="Rhea" id="RHEA:16233"/>
        <dbReference type="ChEBI" id="CHEBI:11561"/>
        <dbReference type="ChEBI" id="CHEBI:15378"/>
        <dbReference type="ChEBI" id="CHEBI:15980"/>
        <dbReference type="ChEBI" id="CHEBI:57783"/>
        <dbReference type="ChEBI" id="CHEBI:58349"/>
        <dbReference type="EC" id="1.1.1.169"/>
    </reaction>
</comment>
<organism evidence="14 15">
    <name type="scientific">Variovorax paradoxus</name>
    <dbReference type="NCBI Taxonomy" id="34073"/>
    <lineage>
        <taxon>Bacteria</taxon>
        <taxon>Pseudomonadati</taxon>
        <taxon>Pseudomonadota</taxon>
        <taxon>Betaproteobacteria</taxon>
        <taxon>Burkholderiales</taxon>
        <taxon>Comamonadaceae</taxon>
        <taxon>Variovorax</taxon>
    </lineage>
</organism>
<proteinExistence type="inferred from homology"/>
<evidence type="ECO:0000256" key="4">
    <source>
        <dbReference type="ARBA" id="ARBA00013014"/>
    </source>
</evidence>
<dbReference type="Gene3D" id="1.10.1040.10">
    <property type="entry name" value="N-(1-d-carboxylethyl)-l-norvaline Dehydrogenase, domain 2"/>
    <property type="match status" value="1"/>
</dbReference>
<dbReference type="EC" id="1.1.1.169" evidence="4 11"/>
<dbReference type="InterPro" id="IPR051402">
    <property type="entry name" value="KPR-Related"/>
</dbReference>
<dbReference type="Pfam" id="PF08546">
    <property type="entry name" value="ApbA_C"/>
    <property type="match status" value="1"/>
</dbReference>
<evidence type="ECO:0000256" key="7">
    <source>
        <dbReference type="ARBA" id="ARBA00022857"/>
    </source>
</evidence>
<dbReference type="PANTHER" id="PTHR21708">
    <property type="entry name" value="PROBABLE 2-DEHYDROPANTOATE 2-REDUCTASE"/>
    <property type="match status" value="1"/>
</dbReference>
<dbReference type="NCBIfam" id="NF005094">
    <property type="entry name" value="PRK06522.2-5"/>
    <property type="match status" value="1"/>
</dbReference>